<proteinExistence type="predicted"/>
<gene>
    <name evidence="1" type="ORF">METZ01_LOCUS320596</name>
</gene>
<name>A0A382P733_9ZZZZ</name>
<dbReference type="AlphaFoldDB" id="A0A382P733"/>
<sequence length="292" mass="33905">MVLLTHGLSQLPVEINHPSHILIKRYSALGELPLENFGKNSISAIEANNYLKTSDSDIIKIHKWNIQLPNNDTNKTNTNIKHKINYFIKGLTEIDFNKPKEFLYQSISESASMWISWREKIISQPFSERNNGTTNDFQFLDEFSLRGIINNNIFISSKFSMFRHSGRFIWISNDYNNEWVKYFPAIDMNFWYTNQTSFYIKNPVLDIEIANSPFSWGWSSGRSPILAADAIPFNRISLYKNIGSLRLEYFHGSLLSTSIRNIHLSNIKKEKYIAGHRVQIKLNNNFHASVSE</sequence>
<evidence type="ECO:0000313" key="1">
    <source>
        <dbReference type="EMBL" id="SVC67742.1"/>
    </source>
</evidence>
<reference evidence="1" key="1">
    <citation type="submission" date="2018-05" db="EMBL/GenBank/DDBJ databases">
        <authorList>
            <person name="Lanie J.A."/>
            <person name="Ng W.-L."/>
            <person name="Kazmierczak K.M."/>
            <person name="Andrzejewski T.M."/>
            <person name="Davidsen T.M."/>
            <person name="Wayne K.J."/>
            <person name="Tettelin H."/>
            <person name="Glass J.I."/>
            <person name="Rusch D."/>
            <person name="Podicherti R."/>
            <person name="Tsui H.-C.T."/>
            <person name="Winkler M.E."/>
        </authorList>
    </citation>
    <scope>NUCLEOTIDE SEQUENCE</scope>
</reference>
<protein>
    <submittedName>
        <fullName evidence="1">Uncharacterized protein</fullName>
    </submittedName>
</protein>
<feature type="non-terminal residue" evidence="1">
    <location>
        <position position="292"/>
    </location>
</feature>
<organism evidence="1">
    <name type="scientific">marine metagenome</name>
    <dbReference type="NCBI Taxonomy" id="408172"/>
    <lineage>
        <taxon>unclassified sequences</taxon>
        <taxon>metagenomes</taxon>
        <taxon>ecological metagenomes</taxon>
    </lineage>
</organism>
<accession>A0A382P733</accession>
<dbReference type="EMBL" id="UINC01104529">
    <property type="protein sequence ID" value="SVC67742.1"/>
    <property type="molecule type" value="Genomic_DNA"/>
</dbReference>